<evidence type="ECO:0000256" key="2">
    <source>
        <dbReference type="ARBA" id="ARBA00022723"/>
    </source>
</evidence>
<dbReference type="SUPFAM" id="SSF63748">
    <property type="entry name" value="Tudor/PWWP/MBT"/>
    <property type="match status" value="1"/>
</dbReference>
<keyword evidence="5" id="KW-0862">Zinc</keyword>
<dbReference type="Pfam" id="PF18104">
    <property type="entry name" value="Tudor_2"/>
    <property type="match status" value="1"/>
</dbReference>
<dbReference type="Proteomes" id="UP001519460">
    <property type="component" value="Unassembled WGS sequence"/>
</dbReference>
<reference evidence="10 11" key="1">
    <citation type="journal article" date="2023" name="Sci. Data">
        <title>Genome assembly of the Korean intertidal mud-creeper Batillaria attramentaria.</title>
        <authorList>
            <person name="Patra A.K."/>
            <person name="Ho P.T."/>
            <person name="Jun S."/>
            <person name="Lee S.J."/>
            <person name="Kim Y."/>
            <person name="Won Y.J."/>
        </authorList>
    </citation>
    <scope>NUCLEOTIDE SEQUENCE [LARGE SCALE GENOMIC DNA]</scope>
    <source>
        <strain evidence="10">Wonlab-2016</strain>
    </source>
</reference>
<dbReference type="InterPro" id="IPR040477">
    <property type="entry name" value="KDM4-like_Tudor"/>
</dbReference>
<dbReference type="GO" id="GO:0005634">
    <property type="term" value="C:nucleus"/>
    <property type="evidence" value="ECO:0007669"/>
    <property type="project" value="UniProtKB-SubCell"/>
</dbReference>
<keyword evidence="2" id="KW-0479">Metal-binding</keyword>
<comment type="caution">
    <text evidence="10">The sequence shown here is derived from an EMBL/GenBank/DDBJ whole genome shotgun (WGS) entry which is preliminary data.</text>
</comment>
<dbReference type="SMART" id="SM00249">
    <property type="entry name" value="PHD"/>
    <property type="match status" value="1"/>
</dbReference>
<dbReference type="InterPro" id="IPR013083">
    <property type="entry name" value="Znf_RING/FYVE/PHD"/>
</dbReference>
<protein>
    <recommendedName>
        <fullName evidence="9">PHD-type domain-containing protein</fullName>
    </recommendedName>
</protein>
<dbReference type="InterPro" id="IPR019787">
    <property type="entry name" value="Znf_PHD-finger"/>
</dbReference>
<evidence type="ECO:0000313" key="11">
    <source>
        <dbReference type="Proteomes" id="UP001519460"/>
    </source>
</evidence>
<dbReference type="PANTHER" id="PTHR12628">
    <property type="entry name" value="POLYCOMB-LIKE TRANSCRIPTION FACTOR"/>
    <property type="match status" value="1"/>
</dbReference>
<dbReference type="InterPro" id="IPR001965">
    <property type="entry name" value="Znf_PHD"/>
</dbReference>
<evidence type="ECO:0000256" key="5">
    <source>
        <dbReference type="ARBA" id="ARBA00022833"/>
    </source>
</evidence>
<evidence type="ECO:0000256" key="8">
    <source>
        <dbReference type="SAM" id="MobiDB-lite"/>
    </source>
</evidence>
<gene>
    <name evidence="10" type="ORF">BaRGS_00021465</name>
</gene>
<evidence type="ECO:0000256" key="6">
    <source>
        <dbReference type="ARBA" id="ARBA00023242"/>
    </source>
</evidence>
<evidence type="ECO:0000256" key="7">
    <source>
        <dbReference type="PROSITE-ProRule" id="PRU00146"/>
    </source>
</evidence>
<comment type="subcellular location">
    <subcellularLocation>
        <location evidence="1">Nucleus</location>
    </subcellularLocation>
</comment>
<feature type="region of interest" description="Disordered" evidence="8">
    <location>
        <begin position="1"/>
        <end position="37"/>
    </location>
</feature>
<feature type="domain" description="PHD-type" evidence="9">
    <location>
        <begin position="107"/>
        <end position="162"/>
    </location>
</feature>
<name>A0ABD0KJP4_9CAEN</name>
<evidence type="ECO:0000256" key="4">
    <source>
        <dbReference type="ARBA" id="ARBA00022771"/>
    </source>
</evidence>
<dbReference type="GO" id="GO:0008270">
    <property type="term" value="F:zinc ion binding"/>
    <property type="evidence" value="ECO:0007669"/>
    <property type="project" value="UniProtKB-KW"/>
</dbReference>
<dbReference type="InterPro" id="IPR002999">
    <property type="entry name" value="Tudor"/>
</dbReference>
<dbReference type="InterPro" id="IPR011011">
    <property type="entry name" value="Znf_FYVE_PHD"/>
</dbReference>
<keyword evidence="3" id="KW-0677">Repeat</keyword>
<accession>A0ABD0KJP4</accession>
<dbReference type="PROSITE" id="PS01359">
    <property type="entry name" value="ZF_PHD_1"/>
    <property type="match status" value="1"/>
</dbReference>
<keyword evidence="11" id="KW-1185">Reference proteome</keyword>
<dbReference type="PROSITE" id="PS50016">
    <property type="entry name" value="ZF_PHD_2"/>
    <property type="match status" value="1"/>
</dbReference>
<evidence type="ECO:0000259" key="9">
    <source>
        <dbReference type="PROSITE" id="PS50016"/>
    </source>
</evidence>
<evidence type="ECO:0000256" key="3">
    <source>
        <dbReference type="ARBA" id="ARBA00022737"/>
    </source>
</evidence>
<sequence>MERKECGQAGHGQGSVGKVKDMTSTGSAGQGRGRPRIRPFLQTAARRMAGGFTVGQDVLVRYNDGLFYEGRVLRVDEGNDRCQVQFEDKSTYYVLFKDIHSGPAEGEISCCICQGETSEAPNEIVLCDNCGMGYHQLCHNPPIHSSVLQPHVDFFCKLCTFAARVKHGGSSGKVKMVQMYELTHVGRATQDQRGTVLLLLRWTRRVDVAVVASGFMKLVCAVYTNPCCMEIVFACLSVHIAIMDRSISGAFHSNGSMLHTLPLFNLTLQFSHKYYDLDEILMPWIANQADNLQIDSLLDVSVARFVSCCGLATG</sequence>
<dbReference type="Gene3D" id="3.30.40.10">
    <property type="entry name" value="Zinc/RING finger domain, C3HC4 (zinc finger)"/>
    <property type="match status" value="1"/>
</dbReference>
<dbReference type="InterPro" id="IPR019786">
    <property type="entry name" value="Zinc_finger_PHD-type_CS"/>
</dbReference>
<dbReference type="SMART" id="SM00333">
    <property type="entry name" value="TUDOR"/>
    <property type="match status" value="1"/>
</dbReference>
<organism evidence="10 11">
    <name type="scientific">Batillaria attramentaria</name>
    <dbReference type="NCBI Taxonomy" id="370345"/>
    <lineage>
        <taxon>Eukaryota</taxon>
        <taxon>Metazoa</taxon>
        <taxon>Spiralia</taxon>
        <taxon>Lophotrochozoa</taxon>
        <taxon>Mollusca</taxon>
        <taxon>Gastropoda</taxon>
        <taxon>Caenogastropoda</taxon>
        <taxon>Sorbeoconcha</taxon>
        <taxon>Cerithioidea</taxon>
        <taxon>Batillariidae</taxon>
        <taxon>Batillaria</taxon>
    </lineage>
</organism>
<keyword evidence="6" id="KW-0539">Nucleus</keyword>
<dbReference type="EMBL" id="JACVVK020000167">
    <property type="protein sequence ID" value="KAK7487237.1"/>
    <property type="molecule type" value="Genomic_DNA"/>
</dbReference>
<dbReference type="Pfam" id="PF00628">
    <property type="entry name" value="PHD"/>
    <property type="match status" value="1"/>
</dbReference>
<proteinExistence type="predicted"/>
<dbReference type="AlphaFoldDB" id="A0ABD0KJP4"/>
<dbReference type="Gene3D" id="2.30.30.140">
    <property type="match status" value="1"/>
</dbReference>
<evidence type="ECO:0000256" key="1">
    <source>
        <dbReference type="ARBA" id="ARBA00004123"/>
    </source>
</evidence>
<evidence type="ECO:0000313" key="10">
    <source>
        <dbReference type="EMBL" id="KAK7487237.1"/>
    </source>
</evidence>
<dbReference type="PANTHER" id="PTHR12628:SF21">
    <property type="entry name" value="PHD-TYPE DOMAIN-CONTAINING PROTEIN"/>
    <property type="match status" value="1"/>
</dbReference>
<dbReference type="CDD" id="cd20385">
    <property type="entry name" value="Tudor_PCL"/>
    <property type="match status" value="1"/>
</dbReference>
<dbReference type="SUPFAM" id="SSF57903">
    <property type="entry name" value="FYVE/PHD zinc finger"/>
    <property type="match status" value="1"/>
</dbReference>
<keyword evidence="4 7" id="KW-0863">Zinc-finger</keyword>